<dbReference type="NCBIfam" id="TIGR00305">
    <property type="entry name" value="putative toxin-antitoxin system toxin component, PIN family"/>
    <property type="match status" value="1"/>
</dbReference>
<organism evidence="2 3">
    <name type="scientific">Xaviernesmea oryzae</name>
    <dbReference type="NCBI Taxonomy" id="464029"/>
    <lineage>
        <taxon>Bacteria</taxon>
        <taxon>Pseudomonadati</taxon>
        <taxon>Pseudomonadota</taxon>
        <taxon>Alphaproteobacteria</taxon>
        <taxon>Hyphomicrobiales</taxon>
        <taxon>Rhizobiaceae</taxon>
        <taxon>Rhizobium/Agrobacterium group</taxon>
        <taxon>Xaviernesmea</taxon>
    </lineage>
</organism>
<keyword evidence="3" id="KW-1185">Reference proteome</keyword>
<sequence>MRLVFDTATMVAAIRSGAGASRLLLVAALERRVTMLASVPLMVEYQAVMTRPRHLAAAGLSAEEVGGLLDAVAAVAEPVRLAFLWRPAARDPDDDMVLEAAVNGRAEAIVTLNLRDLGKAAHQFGIEVLSPGDAWKRLEARI</sequence>
<dbReference type="OrthoDB" id="5243920at2"/>
<dbReference type="RefSeq" id="WP_085423435.1">
    <property type="nucleotide sequence ID" value="NZ_FXAF01000006.1"/>
</dbReference>
<dbReference type="AlphaFoldDB" id="A0A1X7FF15"/>
<dbReference type="InterPro" id="IPR002716">
    <property type="entry name" value="PIN_dom"/>
</dbReference>
<dbReference type="Pfam" id="PF13470">
    <property type="entry name" value="PIN_3"/>
    <property type="match status" value="1"/>
</dbReference>
<evidence type="ECO:0000259" key="1">
    <source>
        <dbReference type="Pfam" id="PF13470"/>
    </source>
</evidence>
<dbReference type="InterPro" id="IPR002850">
    <property type="entry name" value="PIN_toxin-like"/>
</dbReference>
<feature type="domain" description="PIN" evidence="1">
    <location>
        <begin position="2"/>
        <end position="114"/>
    </location>
</feature>
<dbReference type="Proteomes" id="UP000192903">
    <property type="component" value="Unassembled WGS sequence"/>
</dbReference>
<accession>A0A1X7FF15</accession>
<evidence type="ECO:0000313" key="3">
    <source>
        <dbReference type="Proteomes" id="UP000192903"/>
    </source>
</evidence>
<dbReference type="InterPro" id="IPR029060">
    <property type="entry name" value="PIN-like_dom_sf"/>
</dbReference>
<dbReference type="EMBL" id="FXAF01000006">
    <property type="protein sequence ID" value="SMF50668.1"/>
    <property type="molecule type" value="Genomic_DNA"/>
</dbReference>
<reference evidence="3" key="1">
    <citation type="submission" date="2017-04" db="EMBL/GenBank/DDBJ databases">
        <authorList>
            <person name="Varghese N."/>
            <person name="Submissions S."/>
        </authorList>
    </citation>
    <scope>NUCLEOTIDE SEQUENCE [LARGE SCALE GENOMIC DNA]</scope>
    <source>
        <strain evidence="3">B4P</strain>
    </source>
</reference>
<dbReference type="PANTHER" id="PTHR34610">
    <property type="entry name" value="SSL7007 PROTEIN"/>
    <property type="match status" value="1"/>
</dbReference>
<dbReference type="STRING" id="464029.SAMN02982989_2814"/>
<dbReference type="SUPFAM" id="SSF88723">
    <property type="entry name" value="PIN domain-like"/>
    <property type="match status" value="1"/>
</dbReference>
<protein>
    <submittedName>
        <fullName evidence="2">Putative toxin-antitoxin system toxin component, PIN family</fullName>
    </submittedName>
</protein>
<dbReference type="PANTHER" id="PTHR34610:SF3">
    <property type="entry name" value="SSL7007 PROTEIN"/>
    <property type="match status" value="1"/>
</dbReference>
<proteinExistence type="predicted"/>
<gene>
    <name evidence="2" type="ORF">SAMN02982989_2814</name>
</gene>
<evidence type="ECO:0000313" key="2">
    <source>
        <dbReference type="EMBL" id="SMF50668.1"/>
    </source>
</evidence>
<name>A0A1X7FF15_9HYPH</name>